<dbReference type="GO" id="GO:0016491">
    <property type="term" value="F:oxidoreductase activity"/>
    <property type="evidence" value="ECO:0007669"/>
    <property type="project" value="UniProtKB-KW"/>
</dbReference>
<dbReference type="RefSeq" id="WP_121249608.1">
    <property type="nucleotide sequence ID" value="NZ_RBIL01000001.1"/>
</dbReference>
<dbReference type="SUPFAM" id="SSF51971">
    <property type="entry name" value="Nucleotide-binding domain"/>
    <property type="match status" value="1"/>
</dbReference>
<evidence type="ECO:0000313" key="4">
    <source>
        <dbReference type="Proteomes" id="UP000278962"/>
    </source>
</evidence>
<accession>A0A660LDA1</accession>
<keyword evidence="1" id="KW-0560">Oxidoreductase</keyword>
<dbReference type="EMBL" id="RBIL01000001">
    <property type="protein sequence ID" value="RKQ91850.1"/>
    <property type="molecule type" value="Genomic_DNA"/>
</dbReference>
<proteinExistence type="predicted"/>
<dbReference type="GO" id="GO:0005737">
    <property type="term" value="C:cytoplasm"/>
    <property type="evidence" value="ECO:0007669"/>
    <property type="project" value="TreeGrafter"/>
</dbReference>
<evidence type="ECO:0000313" key="3">
    <source>
        <dbReference type="EMBL" id="RKQ91850.1"/>
    </source>
</evidence>
<sequence length="326" mass="33988">MSADFAVVGGGIVGCALAAFLAEGGARVVVHEREAIAAGASGRNSGVVQDPLDPALTGLYEESLEHYRTLEGFDFPADPVGLLLVGEQPFEHPGTELIEDPHRLEPALAPGLFARRIDTGRPVPPAAAAHAWAERARRAGATFRIGEDGPTDGPRVIAAGPWARDLLPLPITPIWGVVVEFELPDAPTHVLEEAGIDALTSDAVPETLFSAVTARGISAIGSTFEPAKPDPEAKAPSIVAHAARFLPGLDRHPMRGLRACARPGSADGRPMLGRIDDEVYVAGGHGAWGITLGPASARLVADLMLGRPAEIPPALDVGRFTSSPSR</sequence>
<comment type="caution">
    <text evidence="3">The sequence shown here is derived from an EMBL/GenBank/DDBJ whole genome shotgun (WGS) entry which is preliminary data.</text>
</comment>
<dbReference type="Gene3D" id="3.50.50.60">
    <property type="entry name" value="FAD/NAD(P)-binding domain"/>
    <property type="match status" value="2"/>
</dbReference>
<dbReference type="Gene3D" id="3.30.9.10">
    <property type="entry name" value="D-Amino Acid Oxidase, subunit A, domain 2"/>
    <property type="match status" value="2"/>
</dbReference>
<dbReference type="AlphaFoldDB" id="A0A660LDA1"/>
<gene>
    <name evidence="3" type="ORF">C8N24_1683</name>
</gene>
<evidence type="ECO:0000259" key="2">
    <source>
        <dbReference type="Pfam" id="PF01266"/>
    </source>
</evidence>
<organism evidence="3 4">
    <name type="scientific">Solirubrobacter pauli</name>
    <dbReference type="NCBI Taxonomy" id="166793"/>
    <lineage>
        <taxon>Bacteria</taxon>
        <taxon>Bacillati</taxon>
        <taxon>Actinomycetota</taxon>
        <taxon>Thermoleophilia</taxon>
        <taxon>Solirubrobacterales</taxon>
        <taxon>Solirubrobacteraceae</taxon>
        <taxon>Solirubrobacter</taxon>
    </lineage>
</organism>
<keyword evidence="4" id="KW-1185">Reference proteome</keyword>
<protein>
    <submittedName>
        <fullName evidence="3">Glycine/D-amino acid oxidase-like deaminating enzyme</fullName>
    </submittedName>
</protein>
<dbReference type="Proteomes" id="UP000278962">
    <property type="component" value="Unassembled WGS sequence"/>
</dbReference>
<dbReference type="PANTHER" id="PTHR13847">
    <property type="entry name" value="SARCOSINE DEHYDROGENASE-RELATED"/>
    <property type="match status" value="1"/>
</dbReference>
<dbReference type="InterPro" id="IPR036188">
    <property type="entry name" value="FAD/NAD-bd_sf"/>
</dbReference>
<reference evidence="3 4" key="1">
    <citation type="submission" date="2018-10" db="EMBL/GenBank/DDBJ databases">
        <title>Genomic Encyclopedia of Archaeal and Bacterial Type Strains, Phase II (KMG-II): from individual species to whole genera.</title>
        <authorList>
            <person name="Goeker M."/>
        </authorList>
    </citation>
    <scope>NUCLEOTIDE SEQUENCE [LARGE SCALE GENOMIC DNA]</scope>
    <source>
        <strain evidence="3 4">DSM 14954</strain>
    </source>
</reference>
<dbReference type="PANTHER" id="PTHR13847:SF289">
    <property type="entry name" value="GLYCINE OXIDASE"/>
    <property type="match status" value="1"/>
</dbReference>
<dbReference type="Pfam" id="PF01266">
    <property type="entry name" value="DAO"/>
    <property type="match status" value="1"/>
</dbReference>
<name>A0A660LDA1_9ACTN</name>
<dbReference type="InterPro" id="IPR006076">
    <property type="entry name" value="FAD-dep_OxRdtase"/>
</dbReference>
<evidence type="ECO:0000256" key="1">
    <source>
        <dbReference type="ARBA" id="ARBA00023002"/>
    </source>
</evidence>
<dbReference type="OrthoDB" id="9806257at2"/>
<feature type="domain" description="FAD dependent oxidoreductase" evidence="2">
    <location>
        <begin position="4"/>
        <end position="303"/>
    </location>
</feature>